<protein>
    <submittedName>
        <fullName evidence="2">VWA domain-containing protein</fullName>
    </submittedName>
</protein>
<evidence type="ECO:0000313" key="3">
    <source>
        <dbReference type="Proteomes" id="UP001165092"/>
    </source>
</evidence>
<dbReference type="InterPro" id="IPR036465">
    <property type="entry name" value="vWFA_dom_sf"/>
</dbReference>
<dbReference type="SMART" id="SM00327">
    <property type="entry name" value="VWA"/>
    <property type="match status" value="1"/>
</dbReference>
<dbReference type="SUPFAM" id="SSF53300">
    <property type="entry name" value="vWA-like"/>
    <property type="match status" value="1"/>
</dbReference>
<dbReference type="Proteomes" id="UP001165092">
    <property type="component" value="Unassembled WGS sequence"/>
</dbReference>
<dbReference type="Pfam" id="PF00092">
    <property type="entry name" value="VWA"/>
    <property type="match status" value="1"/>
</dbReference>
<evidence type="ECO:0000259" key="1">
    <source>
        <dbReference type="PROSITE" id="PS50234"/>
    </source>
</evidence>
<sequence>MVPYVIVAVVAIVVIAAVRWVSTGGELPSLLGCSGDKIELTVAASPEKAGLMKQFAEDYSGTKVEGGCAEVSIIDQSSGVTLEALQNGTWDEAEYGTQPDVWSPASSGWVQIARDRATAGDMAGLLPQDAPSIANSPLVIAMPRPMAEALGWPEEKLGWSDLLELSENDEGWASYGHPEWGEFRMGKTNPNYSTSGLNATIGSYFAATGLTSDLTSADIENSETRAFVSGVERSIVHYGDITLTFLSNLQRADAEGRGLSYISAVAVEEMSVVHYNQGNPTGNPETAGEGSAPNVPLAAVYPDEGTLMSDHPYVVLDWIDDAKRPAAEGFLEYLLAEKAQQEFKDNFFRDAEGGTGEELTQDNGVLAQEPTQLLTPPSSGVLGEMLENWADLRKPANVLLVIDTSGSMQEAVGGTGKNKLSLAQEAATASLDQFSDTDHLGLWMFSTNLEDGGQDWRELVPMGPLDAQVNGSPRREELTEQISGLPPGGGTGLYDTALASYEMVTENFRDDAINAVVFLTDGRNEDPNSISMDDLIGQISVETGEQGVRIFTIGYGEGADLETMEAIAKATNAAAYDSSDPESIDKIFEAVISNF</sequence>
<reference evidence="2" key="1">
    <citation type="submission" date="2023-02" db="EMBL/GenBank/DDBJ databases">
        <title>Nocardiopsis ansamitocini NBRC 112285.</title>
        <authorList>
            <person name="Ichikawa N."/>
            <person name="Sato H."/>
            <person name="Tonouchi N."/>
        </authorList>
    </citation>
    <scope>NUCLEOTIDE SEQUENCE</scope>
    <source>
        <strain evidence="2">NBRC 112285</strain>
    </source>
</reference>
<evidence type="ECO:0000313" key="2">
    <source>
        <dbReference type="EMBL" id="GLU50357.1"/>
    </source>
</evidence>
<dbReference type="PANTHER" id="PTHR10166">
    <property type="entry name" value="VOLTAGE-DEPENDENT CALCIUM CHANNEL SUBUNIT ALPHA-2/DELTA-RELATED"/>
    <property type="match status" value="1"/>
</dbReference>
<dbReference type="AlphaFoldDB" id="A0A9W6UL45"/>
<dbReference type="Pfam" id="PF13531">
    <property type="entry name" value="SBP_bac_11"/>
    <property type="match status" value="1"/>
</dbReference>
<dbReference type="EMBL" id="BSQG01000014">
    <property type="protein sequence ID" value="GLU50357.1"/>
    <property type="molecule type" value="Genomic_DNA"/>
</dbReference>
<dbReference type="InterPro" id="IPR002035">
    <property type="entry name" value="VWF_A"/>
</dbReference>
<dbReference type="PROSITE" id="PS50234">
    <property type="entry name" value="VWFA"/>
    <property type="match status" value="1"/>
</dbReference>
<dbReference type="SUPFAM" id="SSF53850">
    <property type="entry name" value="Periplasmic binding protein-like II"/>
    <property type="match status" value="1"/>
</dbReference>
<proteinExistence type="predicted"/>
<dbReference type="InterPro" id="IPR051173">
    <property type="entry name" value="Ca_channel_alpha-2/delta"/>
</dbReference>
<keyword evidence="3" id="KW-1185">Reference proteome</keyword>
<organism evidence="2 3">
    <name type="scientific">Nocardiopsis ansamitocini</name>
    <dbReference type="NCBI Taxonomy" id="1670832"/>
    <lineage>
        <taxon>Bacteria</taxon>
        <taxon>Bacillati</taxon>
        <taxon>Actinomycetota</taxon>
        <taxon>Actinomycetes</taxon>
        <taxon>Streptosporangiales</taxon>
        <taxon>Nocardiopsidaceae</taxon>
        <taxon>Nocardiopsis</taxon>
    </lineage>
</organism>
<gene>
    <name evidence="2" type="ORF">Nans01_47080</name>
</gene>
<feature type="domain" description="VWFA" evidence="1">
    <location>
        <begin position="397"/>
        <end position="591"/>
    </location>
</feature>
<accession>A0A9W6UL45</accession>
<dbReference type="GO" id="GO:0005891">
    <property type="term" value="C:voltage-gated calcium channel complex"/>
    <property type="evidence" value="ECO:0007669"/>
    <property type="project" value="TreeGrafter"/>
</dbReference>
<comment type="caution">
    <text evidence="2">The sequence shown here is derived from an EMBL/GenBank/DDBJ whole genome shotgun (WGS) entry which is preliminary data.</text>
</comment>
<name>A0A9W6UL45_9ACTN</name>
<dbReference type="GO" id="GO:0005245">
    <property type="term" value="F:voltage-gated calcium channel activity"/>
    <property type="evidence" value="ECO:0007669"/>
    <property type="project" value="TreeGrafter"/>
</dbReference>
<dbReference type="Gene3D" id="3.40.50.410">
    <property type="entry name" value="von Willebrand factor, type A domain"/>
    <property type="match status" value="1"/>
</dbReference>
<dbReference type="PANTHER" id="PTHR10166:SF37">
    <property type="entry name" value="STOLID, ISOFORM H"/>
    <property type="match status" value="1"/>
</dbReference>